<evidence type="ECO:0000259" key="7">
    <source>
        <dbReference type="Pfam" id="PF01301"/>
    </source>
</evidence>
<dbReference type="Pfam" id="PF17834">
    <property type="entry name" value="GHD"/>
    <property type="match status" value="1"/>
</dbReference>
<dbReference type="InterPro" id="IPR008979">
    <property type="entry name" value="Galactose-bd-like_sf"/>
</dbReference>
<evidence type="ECO:0000313" key="11">
    <source>
        <dbReference type="Proteomes" id="UP000327157"/>
    </source>
</evidence>
<dbReference type="SUPFAM" id="SSF51445">
    <property type="entry name" value="(Trans)glycosidases"/>
    <property type="match status" value="1"/>
</dbReference>
<dbReference type="InterPro" id="IPR031330">
    <property type="entry name" value="Gly_Hdrlase_35_cat"/>
</dbReference>
<evidence type="ECO:0000256" key="4">
    <source>
        <dbReference type="ARBA" id="ARBA00022729"/>
    </source>
</evidence>
<organism evidence="10 11">
    <name type="scientific">Pyrus ussuriensis x Pyrus communis</name>
    <dbReference type="NCBI Taxonomy" id="2448454"/>
    <lineage>
        <taxon>Eukaryota</taxon>
        <taxon>Viridiplantae</taxon>
        <taxon>Streptophyta</taxon>
        <taxon>Embryophyta</taxon>
        <taxon>Tracheophyta</taxon>
        <taxon>Spermatophyta</taxon>
        <taxon>Magnoliopsida</taxon>
        <taxon>eudicotyledons</taxon>
        <taxon>Gunneridae</taxon>
        <taxon>Pentapetalae</taxon>
        <taxon>rosids</taxon>
        <taxon>fabids</taxon>
        <taxon>Rosales</taxon>
        <taxon>Rosaceae</taxon>
        <taxon>Amygdaloideae</taxon>
        <taxon>Maleae</taxon>
        <taxon>Pyrus</taxon>
    </lineage>
</organism>
<reference evidence="10 11" key="1">
    <citation type="submission" date="2019-09" db="EMBL/GenBank/DDBJ databases">
        <authorList>
            <person name="Ou C."/>
        </authorList>
    </citation>
    <scope>NUCLEOTIDE SEQUENCE [LARGE SCALE GENOMIC DNA]</scope>
    <source>
        <strain evidence="10">S2</strain>
        <tissue evidence="10">Leaf</tissue>
    </source>
</reference>
<keyword evidence="11" id="KW-1185">Reference proteome</keyword>
<evidence type="ECO:0000313" key="10">
    <source>
        <dbReference type="EMBL" id="KAB2616021.1"/>
    </source>
</evidence>
<evidence type="ECO:0000256" key="6">
    <source>
        <dbReference type="ARBA" id="ARBA00023295"/>
    </source>
</evidence>
<gene>
    <name evidence="10" type="ORF">D8674_022609</name>
</gene>
<dbReference type="Proteomes" id="UP000327157">
    <property type="component" value="Chromosome 3"/>
</dbReference>
<dbReference type="EMBL" id="SMOL01000402">
    <property type="protein sequence ID" value="KAB2616021.1"/>
    <property type="molecule type" value="Genomic_DNA"/>
</dbReference>
<dbReference type="PANTHER" id="PTHR23421">
    <property type="entry name" value="BETA-GALACTOSIDASE RELATED"/>
    <property type="match status" value="1"/>
</dbReference>
<evidence type="ECO:0000256" key="2">
    <source>
        <dbReference type="ARBA" id="ARBA00009809"/>
    </source>
</evidence>
<feature type="domain" description="Beta-galactosidase galactose-binding" evidence="9">
    <location>
        <begin position="381"/>
        <end position="468"/>
    </location>
</feature>
<dbReference type="Pfam" id="PF21467">
    <property type="entry name" value="BetaGal_gal-bd"/>
    <property type="match status" value="1"/>
</dbReference>
<comment type="similarity">
    <text evidence="2">Belongs to the glycosyl hydrolase 35 family.</text>
</comment>
<protein>
    <recommendedName>
        <fullName evidence="3">beta-galactosidase</fullName>
        <ecNumber evidence="3">3.2.1.23</ecNumber>
    </recommendedName>
</protein>
<dbReference type="GO" id="GO:0004565">
    <property type="term" value="F:beta-galactosidase activity"/>
    <property type="evidence" value="ECO:0007669"/>
    <property type="project" value="UniProtKB-EC"/>
</dbReference>
<name>A0A5N5GQ61_9ROSA</name>
<keyword evidence="4" id="KW-0732">Signal</keyword>
<dbReference type="PRINTS" id="PR00742">
    <property type="entry name" value="GLHYDRLASE35"/>
</dbReference>
<feature type="domain" description="Glycoside hydrolase 35 catalytic" evidence="7">
    <location>
        <begin position="78"/>
        <end position="124"/>
    </location>
</feature>
<keyword evidence="5" id="KW-0378">Hydrolase</keyword>
<comment type="catalytic activity">
    <reaction evidence="1">
        <text>Hydrolysis of terminal non-reducing beta-D-galactose residues in beta-D-galactosides.</text>
        <dbReference type="EC" id="3.2.1.23"/>
    </reaction>
</comment>
<dbReference type="Gene3D" id="2.60.120.260">
    <property type="entry name" value="Galactose-binding domain-like"/>
    <property type="match status" value="2"/>
</dbReference>
<dbReference type="InterPro" id="IPR048913">
    <property type="entry name" value="BetaGal_gal-bd"/>
</dbReference>
<dbReference type="GO" id="GO:0005975">
    <property type="term" value="P:carbohydrate metabolic process"/>
    <property type="evidence" value="ECO:0007669"/>
    <property type="project" value="InterPro"/>
</dbReference>
<evidence type="ECO:0000256" key="5">
    <source>
        <dbReference type="ARBA" id="ARBA00022801"/>
    </source>
</evidence>
<dbReference type="InterPro" id="IPR017853">
    <property type="entry name" value="GH"/>
</dbReference>
<accession>A0A5N5GQ61</accession>
<dbReference type="AlphaFoldDB" id="A0A5N5GQ61"/>
<dbReference type="InterPro" id="IPR001944">
    <property type="entry name" value="Glycoside_Hdrlase_35"/>
</dbReference>
<evidence type="ECO:0000259" key="9">
    <source>
        <dbReference type="Pfam" id="PF21467"/>
    </source>
</evidence>
<evidence type="ECO:0000256" key="3">
    <source>
        <dbReference type="ARBA" id="ARBA00012756"/>
    </source>
</evidence>
<dbReference type="CDD" id="cd22842">
    <property type="entry name" value="Gal_Rha_Lectin_BGal"/>
    <property type="match status" value="1"/>
</dbReference>
<dbReference type="InterPro" id="IPR041392">
    <property type="entry name" value="GHD"/>
</dbReference>
<reference evidence="10 11" key="3">
    <citation type="submission" date="2019-11" db="EMBL/GenBank/DDBJ databases">
        <title>A de novo genome assembly of a pear dwarfing rootstock.</title>
        <authorList>
            <person name="Wang F."/>
            <person name="Wang J."/>
            <person name="Li S."/>
            <person name="Zhang Y."/>
            <person name="Fang M."/>
            <person name="Ma L."/>
            <person name="Zhao Y."/>
            <person name="Jiang S."/>
        </authorList>
    </citation>
    <scope>NUCLEOTIDE SEQUENCE [LARGE SCALE GENOMIC DNA]</scope>
    <source>
        <strain evidence="10">S2</strain>
        <tissue evidence="10">Leaf</tissue>
    </source>
</reference>
<evidence type="ECO:0000259" key="8">
    <source>
        <dbReference type="Pfam" id="PF17834"/>
    </source>
</evidence>
<dbReference type="EC" id="3.2.1.23" evidence="3"/>
<dbReference type="FunFam" id="2.60.120.260:FF:000142">
    <property type="entry name" value="Beta-galactosidase"/>
    <property type="match status" value="1"/>
</dbReference>
<keyword evidence="6" id="KW-0326">Glycosidase</keyword>
<dbReference type="Pfam" id="PF01301">
    <property type="entry name" value="Glyco_hydro_35"/>
    <property type="match status" value="1"/>
</dbReference>
<feature type="domain" description="Beta-galactosidase beta-sandwich" evidence="8">
    <location>
        <begin position="140"/>
        <end position="193"/>
    </location>
</feature>
<proteinExistence type="inferred from homology"/>
<sequence>MACLKFLIRKTNEKGLKTLIFLVRFLRAFRIGDANLHFLLIKNSYVKYSSWWNLPKLLHGSYTLYFNWCLSSFTNLIKLYHGGTNFGRAAGGPCISTSYDYDAQLDEYGNLNQPKWGHLQKLHNIILSRERALTYGAATSYRFNGSEICFLGNANETNDAVINFEGIMYRVPSWSVSILSNCSHTEVYNTAQVNTQISVMERVLNGADDSKEPYALNWVWKPEHFTRIKNGSVEHSNLTANELLDQKLVTNDTSDYLWYMTSLEHISTDPICGNKEIALRVNTNGHILHAFVYGKHMAAKNGQFSFTFETKSFKLKHGKNNDLSLLSVTVGLQVMKDLSKNEWTYKVGIDGIHKGMYKITGHHAAKYRWNTRDIPNERMFTWYKTTFKAPLGTDPVVVDLMGLGKGHAWVNGKSIGRYWPSYSSDELGCSPTCNYRGAYTDKKCLTNCGLPSQRWYHVPRSFLQADDNVLVLFEEYGGEPNNVKFQTVTIGKVCATAHQGGGTLELSCQGGRILSNLRFVNFGDPEGTCGSFSRGICKSPLAFSVIEEKNVLYIDVSERNLGPTSFWAPNRLVVEVDCSYNVY</sequence>
<dbReference type="OrthoDB" id="1657402at2759"/>
<comment type="caution">
    <text evidence="10">The sequence shown here is derived from an EMBL/GenBank/DDBJ whole genome shotgun (WGS) entry which is preliminary data.</text>
</comment>
<reference evidence="11" key="2">
    <citation type="submission" date="2019-10" db="EMBL/GenBank/DDBJ databases">
        <title>A de novo genome assembly of a pear dwarfing rootstock.</title>
        <authorList>
            <person name="Wang F."/>
            <person name="Wang J."/>
            <person name="Li S."/>
            <person name="Zhang Y."/>
            <person name="Fang M."/>
            <person name="Ma L."/>
            <person name="Zhao Y."/>
            <person name="Jiang S."/>
        </authorList>
    </citation>
    <scope>NUCLEOTIDE SEQUENCE [LARGE SCALE GENOMIC DNA]</scope>
</reference>
<dbReference type="SUPFAM" id="SSF49785">
    <property type="entry name" value="Galactose-binding domain-like"/>
    <property type="match status" value="1"/>
</dbReference>
<evidence type="ECO:0000256" key="1">
    <source>
        <dbReference type="ARBA" id="ARBA00001412"/>
    </source>
</evidence>